<feature type="signal peptide" evidence="10">
    <location>
        <begin position="1"/>
        <end position="26"/>
    </location>
</feature>
<dbReference type="InterPro" id="IPR029048">
    <property type="entry name" value="HSP70_C_sf"/>
</dbReference>
<dbReference type="Gene3D" id="2.60.34.10">
    <property type="entry name" value="Substrate Binding Domain Of DNAk, Chain A, domain 1"/>
    <property type="match status" value="1"/>
</dbReference>
<comment type="similarity">
    <text evidence="2">Belongs to the heat shock protein 70 family.</text>
</comment>
<keyword evidence="7" id="KW-0143">Chaperone</keyword>
<evidence type="ECO:0000313" key="11">
    <source>
        <dbReference type="EMBL" id="EDO35204.1"/>
    </source>
</evidence>
<dbReference type="FunFam" id="3.90.640.10:FF:000004">
    <property type="entry name" value="Heat shock 70 kDa protein 4"/>
    <property type="match status" value="1"/>
</dbReference>
<dbReference type="GO" id="GO:0005524">
    <property type="term" value="F:ATP binding"/>
    <property type="evidence" value="ECO:0007669"/>
    <property type="project" value="UniProtKB-KW"/>
</dbReference>
<dbReference type="Gene3D" id="3.90.640.10">
    <property type="entry name" value="Actin, Chain A, domain 4"/>
    <property type="match status" value="1"/>
</dbReference>
<dbReference type="PANTHER" id="PTHR45639">
    <property type="entry name" value="HSC70CB, ISOFORM G-RELATED"/>
    <property type="match status" value="1"/>
</dbReference>
<dbReference type="InterPro" id="IPR029047">
    <property type="entry name" value="HSP70_peptide-bd_sf"/>
</dbReference>
<evidence type="ECO:0000256" key="9">
    <source>
        <dbReference type="SAM" id="MobiDB-lite"/>
    </source>
</evidence>
<keyword evidence="5" id="KW-0256">Endoplasmic reticulum</keyword>
<evidence type="ECO:0000256" key="6">
    <source>
        <dbReference type="ARBA" id="ARBA00022840"/>
    </source>
</evidence>
<dbReference type="FunCoup" id="A7SM46">
    <property type="interactions" value="875"/>
</dbReference>
<dbReference type="InParanoid" id="A7SM46"/>
<evidence type="ECO:0000256" key="2">
    <source>
        <dbReference type="ARBA" id="ARBA00007381"/>
    </source>
</evidence>
<dbReference type="FunFam" id="3.30.30.30:FF:000004">
    <property type="entry name" value="hypoxia up-regulated protein 1"/>
    <property type="match status" value="1"/>
</dbReference>
<reference evidence="11 12" key="1">
    <citation type="journal article" date="2007" name="Science">
        <title>Sea anemone genome reveals ancestral eumetazoan gene repertoire and genomic organization.</title>
        <authorList>
            <person name="Putnam N.H."/>
            <person name="Srivastava M."/>
            <person name="Hellsten U."/>
            <person name="Dirks B."/>
            <person name="Chapman J."/>
            <person name="Salamov A."/>
            <person name="Terry A."/>
            <person name="Shapiro H."/>
            <person name="Lindquist E."/>
            <person name="Kapitonov V.V."/>
            <person name="Jurka J."/>
            <person name="Genikhovich G."/>
            <person name="Grigoriev I.V."/>
            <person name="Lucas S.M."/>
            <person name="Steele R.E."/>
            <person name="Finnerty J.R."/>
            <person name="Technau U."/>
            <person name="Martindale M.Q."/>
            <person name="Rokhsar D.S."/>
        </authorList>
    </citation>
    <scope>NUCLEOTIDE SEQUENCE [LARGE SCALE GENOMIC DNA]</scope>
    <source>
        <strain evidence="12">CH2 X CH6</strain>
    </source>
</reference>
<dbReference type="CDD" id="cd10230">
    <property type="entry name" value="ASKHA_NBD_HSP70_HYOU1"/>
    <property type="match status" value="1"/>
</dbReference>
<dbReference type="SUPFAM" id="SSF100934">
    <property type="entry name" value="Heat shock protein 70kD (HSP70), C-terminal subdomain"/>
    <property type="match status" value="1"/>
</dbReference>
<dbReference type="InterPro" id="IPR013126">
    <property type="entry name" value="Hsp_70_fam"/>
</dbReference>
<feature type="region of interest" description="Disordered" evidence="9">
    <location>
        <begin position="582"/>
        <end position="707"/>
    </location>
</feature>
<feature type="chain" id="PRO_5002714510" description="Hypoxia up-regulated protein 1" evidence="10">
    <location>
        <begin position="27"/>
        <end position="938"/>
    </location>
</feature>
<dbReference type="PANTHER" id="PTHR45639:SF3">
    <property type="entry name" value="HYPOXIA UP-REGULATED PROTEIN 1"/>
    <property type="match status" value="1"/>
</dbReference>
<evidence type="ECO:0000313" key="12">
    <source>
        <dbReference type="Proteomes" id="UP000001593"/>
    </source>
</evidence>
<feature type="compositionally biased region" description="Basic and acidic residues" evidence="9">
    <location>
        <begin position="589"/>
        <end position="686"/>
    </location>
</feature>
<comment type="subcellular location">
    <subcellularLocation>
        <location evidence="1">Endoplasmic reticulum lumen</location>
    </subcellularLocation>
</comment>
<dbReference type="GO" id="GO:0034663">
    <property type="term" value="C:endoplasmic reticulum chaperone complex"/>
    <property type="evidence" value="ECO:0000318"/>
    <property type="project" value="GO_Central"/>
</dbReference>
<protein>
    <recommendedName>
        <fullName evidence="8">Hypoxia up-regulated protein 1</fullName>
    </recommendedName>
</protein>
<dbReference type="Gene3D" id="1.20.1270.10">
    <property type="match status" value="1"/>
</dbReference>
<name>A7SM46_NEMVE</name>
<evidence type="ECO:0000256" key="8">
    <source>
        <dbReference type="ARBA" id="ARBA00040503"/>
    </source>
</evidence>
<keyword evidence="12" id="KW-1185">Reference proteome</keyword>
<accession>A7SM46</accession>
<evidence type="ECO:0000256" key="1">
    <source>
        <dbReference type="ARBA" id="ARBA00004319"/>
    </source>
</evidence>
<dbReference type="InterPro" id="IPR043129">
    <property type="entry name" value="ATPase_NBD"/>
</dbReference>
<dbReference type="PRINTS" id="PR00301">
    <property type="entry name" value="HEATSHOCK70"/>
</dbReference>
<evidence type="ECO:0000256" key="3">
    <source>
        <dbReference type="ARBA" id="ARBA00022729"/>
    </source>
</evidence>
<evidence type="ECO:0000256" key="7">
    <source>
        <dbReference type="ARBA" id="ARBA00023186"/>
    </source>
</evidence>
<dbReference type="STRING" id="45351.A7SM46"/>
<evidence type="ECO:0000256" key="5">
    <source>
        <dbReference type="ARBA" id="ARBA00022824"/>
    </source>
</evidence>
<dbReference type="FunFam" id="2.60.34.10:FF:000057">
    <property type="entry name" value="Hypoxia up-regulated protein, putative"/>
    <property type="match status" value="1"/>
</dbReference>
<dbReference type="Pfam" id="PF00012">
    <property type="entry name" value="HSP70"/>
    <property type="match status" value="1"/>
</dbReference>
<evidence type="ECO:0000256" key="10">
    <source>
        <dbReference type="SAM" id="SignalP"/>
    </source>
</evidence>
<keyword evidence="4" id="KW-0547">Nucleotide-binding</keyword>
<sequence length="938" mass="105661">MPSVKVLVSCVSALLVLSYFFAASDGLAVMSVDLGSQFMKIAIVKPGIPMEIALNKESRRKTPMAVSLRNKERLFSDGALAVSVMHPDKSYIYLHDLLGKKLDNPHVKNYQQRFPWYKLEEDKTTGNVVFRHDSDVTFTPEELMGMILNHSRFIGEQFADHPIKDVVLTVPPFFNQAERRALLRAAELVGLNVLQIMNSNTAVALNYGLFQQKSFNDTLEKHFMFYDMGASSTVATIVGYSMTKTKDRGISETAPQLVIKGIGFDRTLGGHAIDMRLRDHLVQLFKKNYKFKGEVTQSSRAMAKFYKEALRVKQVLSANNEIFAQIEGVFDGKDFRVKVTREELEEMCQDLFDRVAGPVNRALKSASMTMNDIDSVVLVGGGIRVPKVQDALLRAVKKPELAKNINADEAAALGAVYQAAHLGKGFKVKKFIIKDANIYPIQVSFSRKVKAEDGTESTKHVKRTLYYNMNTVPQKKVMTFNKHTDDFQFHVSYNGLEDLMNPADLAMFGELNVSTVSVKGVADALNKHASKGESKGIKAYFRLDENGLFNIDKVESVFEKMPEDIEDENESTLSKLGSKITSFFSGSNEKSDDAKEGSKDAKPDEPKDEKSDDVNEKPKDEEAEKEEDKKEEKKEEEKKPDEKKEDESKSEGKKEGDESKSEGKKEEPTADKDKKAEKADGKEAPKDANTTEEAPKKKAPSKPVTVRETLTMTVDLEDAVHPSHEDVEKSRAKLVELQARDDAKAANERAKNALESHIFGVRDEMNSELGEKLSTEAERETISEALTAASDWLDEDGWDSTANVYNEKLNGLKKISADFRRRMKEHKTRPKALAALNQSLNLSSTFLKQVKNMMEKDEIYTGKDLEELDKVNNETKEWLEKMTKKQDETKPHEAPVLLTRDIEHKQNKIDRELLYLLNKAKYYVPKPKPKVNDTGKPY</sequence>
<evidence type="ECO:0000256" key="4">
    <source>
        <dbReference type="ARBA" id="ARBA00022741"/>
    </source>
</evidence>
<proteinExistence type="inferred from homology"/>
<organism evidence="11 12">
    <name type="scientific">Nematostella vectensis</name>
    <name type="common">Starlet sea anemone</name>
    <dbReference type="NCBI Taxonomy" id="45351"/>
    <lineage>
        <taxon>Eukaryota</taxon>
        <taxon>Metazoa</taxon>
        <taxon>Cnidaria</taxon>
        <taxon>Anthozoa</taxon>
        <taxon>Hexacorallia</taxon>
        <taxon>Actiniaria</taxon>
        <taxon>Edwardsiidae</taxon>
        <taxon>Nematostella</taxon>
    </lineage>
</organism>
<keyword evidence="6" id="KW-0067">ATP-binding</keyword>
<dbReference type="Gene3D" id="3.30.420.40">
    <property type="match status" value="2"/>
</dbReference>
<dbReference type="eggNOG" id="KOG0104">
    <property type="taxonomic scope" value="Eukaryota"/>
</dbReference>
<dbReference type="GO" id="GO:0005788">
    <property type="term" value="C:endoplasmic reticulum lumen"/>
    <property type="evidence" value="ECO:0007669"/>
    <property type="project" value="UniProtKB-SubCell"/>
</dbReference>
<dbReference type="OMA" id="SRTPMIQ"/>
<dbReference type="HOGENOM" id="CLU_005965_5_0_1"/>
<dbReference type="SUPFAM" id="SSF53067">
    <property type="entry name" value="Actin-like ATPase domain"/>
    <property type="match status" value="2"/>
</dbReference>
<dbReference type="PhylomeDB" id="A7SM46"/>
<dbReference type="AlphaFoldDB" id="A7SM46"/>
<dbReference type="Proteomes" id="UP000001593">
    <property type="component" value="Unassembled WGS sequence"/>
</dbReference>
<dbReference type="Gene3D" id="3.30.30.30">
    <property type="match status" value="1"/>
</dbReference>
<gene>
    <name evidence="11" type="ORF">NEMVEDRAFT_v1g172038</name>
</gene>
<dbReference type="GO" id="GO:0000774">
    <property type="term" value="F:adenyl-nucleotide exchange factor activity"/>
    <property type="evidence" value="ECO:0000318"/>
    <property type="project" value="GO_Central"/>
</dbReference>
<dbReference type="EMBL" id="DS469705">
    <property type="protein sequence ID" value="EDO35204.1"/>
    <property type="molecule type" value="Genomic_DNA"/>
</dbReference>
<dbReference type="FunFam" id="1.20.1270.10:FF:000002">
    <property type="entry name" value="Heat shock 70 kDa protein 4"/>
    <property type="match status" value="1"/>
</dbReference>
<keyword evidence="3 10" id="KW-0732">Signal</keyword>
<dbReference type="GO" id="GO:0140662">
    <property type="term" value="F:ATP-dependent protein folding chaperone"/>
    <property type="evidence" value="ECO:0007669"/>
    <property type="project" value="InterPro"/>
</dbReference>